<dbReference type="Pfam" id="PF13452">
    <property type="entry name" value="FAS1_DH_region"/>
    <property type="match status" value="1"/>
</dbReference>
<protein>
    <submittedName>
        <fullName evidence="2">Acyl-CoA dehydrogenase</fullName>
    </submittedName>
</protein>
<dbReference type="SUPFAM" id="SSF54637">
    <property type="entry name" value="Thioesterase/thiol ester dehydrase-isomerase"/>
    <property type="match status" value="2"/>
</dbReference>
<evidence type="ECO:0000259" key="1">
    <source>
        <dbReference type="Pfam" id="PF13452"/>
    </source>
</evidence>
<dbReference type="RefSeq" id="WP_099096144.1">
    <property type="nucleotide sequence ID" value="NZ_PDNU01000027.1"/>
</dbReference>
<dbReference type="GO" id="GO:0019171">
    <property type="term" value="F:(3R)-hydroxyacyl-[acyl-carrier-protein] dehydratase activity"/>
    <property type="evidence" value="ECO:0007669"/>
    <property type="project" value="TreeGrafter"/>
</dbReference>
<proteinExistence type="predicted"/>
<dbReference type="PANTHER" id="PTHR28152">
    <property type="entry name" value="HYDROXYACYL-THIOESTER DEHYDRATASE TYPE 2, MITOCHONDRIAL"/>
    <property type="match status" value="1"/>
</dbReference>
<gene>
    <name evidence="2" type="ORF">CR162_13955</name>
</gene>
<feature type="domain" description="FAS1-like dehydratase" evidence="1">
    <location>
        <begin position="51"/>
        <end position="141"/>
    </location>
</feature>
<dbReference type="AlphaFoldDB" id="A0A2C7ABC1"/>
<keyword evidence="3" id="KW-1185">Reference proteome</keyword>
<sequence>MKIDIDALRSHIGRKIEETDEATLPPMRGMTVVFERPEPAPKRGDPVPPGWHWCFFVPLAPRSVLGADGLPTSGGVLPEMPLPRRMFAGQAYTFHAPILVGDELRRETELADLQLREGGTGTMVFATVRRRIYTPRGLAVTEDQHTVFREAADPAAPARAPKRDPAPTDVAWRRTYAPDTVTLFRYSALTLNPHRIHYDRTYAMQEEGYPGLVVHGPFSQQCLLDLLRDNLPGKAIRSFTMRARAPLFDTAPFTVIGRPTAEGAEVWAVGPDGGIAMQASATLG</sequence>
<evidence type="ECO:0000313" key="3">
    <source>
        <dbReference type="Proteomes" id="UP000223527"/>
    </source>
</evidence>
<comment type="caution">
    <text evidence="2">The sequence shown here is derived from an EMBL/GenBank/DDBJ whole genome shotgun (WGS) entry which is preliminary data.</text>
</comment>
<dbReference type="InterPro" id="IPR029069">
    <property type="entry name" value="HotDog_dom_sf"/>
</dbReference>
<dbReference type="InterPro" id="IPR039569">
    <property type="entry name" value="FAS1-like_DH_region"/>
</dbReference>
<organism evidence="2 3">
    <name type="scientific">Teichococcus rhizosphaerae</name>
    <dbReference type="NCBI Taxonomy" id="1335062"/>
    <lineage>
        <taxon>Bacteria</taxon>
        <taxon>Pseudomonadati</taxon>
        <taxon>Pseudomonadota</taxon>
        <taxon>Alphaproteobacteria</taxon>
        <taxon>Acetobacterales</taxon>
        <taxon>Roseomonadaceae</taxon>
        <taxon>Roseomonas</taxon>
    </lineage>
</organism>
<accession>A0A2C7ABC1</accession>
<evidence type="ECO:0000313" key="2">
    <source>
        <dbReference type="EMBL" id="PHK94386.1"/>
    </source>
</evidence>
<dbReference type="InterPro" id="IPR052741">
    <property type="entry name" value="Mitochondrial_HTD2"/>
</dbReference>
<name>A0A2C7ABC1_9PROT</name>
<dbReference type="Gene3D" id="3.10.129.10">
    <property type="entry name" value="Hotdog Thioesterase"/>
    <property type="match status" value="2"/>
</dbReference>
<reference evidence="2 3" key="1">
    <citation type="submission" date="2017-10" db="EMBL/GenBank/DDBJ databases">
        <authorList>
            <person name="Banno H."/>
            <person name="Chua N.-H."/>
        </authorList>
    </citation>
    <scope>NUCLEOTIDE SEQUENCE [LARGE SCALE GENOMIC DNA]</scope>
    <source>
        <strain evidence="2 3">YW11</strain>
    </source>
</reference>
<dbReference type="Proteomes" id="UP000223527">
    <property type="component" value="Unassembled WGS sequence"/>
</dbReference>
<dbReference type="EMBL" id="PDNU01000027">
    <property type="protein sequence ID" value="PHK94386.1"/>
    <property type="molecule type" value="Genomic_DNA"/>
</dbReference>
<dbReference type="PANTHER" id="PTHR28152:SF1">
    <property type="entry name" value="HYDROXYACYL-THIOESTER DEHYDRATASE TYPE 2, MITOCHONDRIAL"/>
    <property type="match status" value="1"/>
</dbReference>
<dbReference type="OrthoDB" id="7183822at2"/>